<keyword evidence="3" id="KW-1185">Reference proteome</keyword>
<comment type="caution">
    <text evidence="2">The sequence shown here is derived from an EMBL/GenBank/DDBJ whole genome shotgun (WGS) entry which is preliminary data.</text>
</comment>
<proteinExistence type="predicted"/>
<organism evidence="2 3">
    <name type="scientific">Daphnia sinensis</name>
    <dbReference type="NCBI Taxonomy" id="1820382"/>
    <lineage>
        <taxon>Eukaryota</taxon>
        <taxon>Metazoa</taxon>
        <taxon>Ecdysozoa</taxon>
        <taxon>Arthropoda</taxon>
        <taxon>Crustacea</taxon>
        <taxon>Branchiopoda</taxon>
        <taxon>Diplostraca</taxon>
        <taxon>Cladocera</taxon>
        <taxon>Anomopoda</taxon>
        <taxon>Daphniidae</taxon>
        <taxon>Daphnia</taxon>
        <taxon>Daphnia similis group</taxon>
    </lineage>
</organism>
<evidence type="ECO:0000256" key="1">
    <source>
        <dbReference type="SAM" id="MobiDB-lite"/>
    </source>
</evidence>
<feature type="region of interest" description="Disordered" evidence="1">
    <location>
        <begin position="1"/>
        <end position="39"/>
    </location>
</feature>
<accession>A0AAD5KPS4</accession>
<dbReference type="AlphaFoldDB" id="A0AAD5KPS4"/>
<dbReference type="EMBL" id="WJBH02000006">
    <property type="protein sequence ID" value="KAI9557539.1"/>
    <property type="molecule type" value="Genomic_DNA"/>
</dbReference>
<sequence>MDRDSLRSGGRRSGSRGSMQQRKPLSIPAATDTPTAGSAFDSCGLDAQSTLYESIDDDDIVYDQDFIPFKFKKKIPMEKNVIFSGHYLLDDGGELDNFSSPVQDRTLPDLSIAGAKVSYLSTA</sequence>
<protein>
    <submittedName>
        <fullName evidence="2">Uncharacterized protein</fullName>
    </submittedName>
</protein>
<evidence type="ECO:0000313" key="3">
    <source>
        <dbReference type="Proteomes" id="UP000820818"/>
    </source>
</evidence>
<dbReference type="Proteomes" id="UP000820818">
    <property type="component" value="Linkage Group LG6"/>
</dbReference>
<evidence type="ECO:0000313" key="2">
    <source>
        <dbReference type="EMBL" id="KAI9557539.1"/>
    </source>
</evidence>
<name>A0AAD5KPS4_9CRUS</name>
<gene>
    <name evidence="2" type="ORF">GHT06_017367</name>
</gene>
<reference evidence="2 3" key="1">
    <citation type="submission" date="2022-05" db="EMBL/GenBank/DDBJ databases">
        <title>A multi-omics perspective on studying reproductive biology in Daphnia sinensis.</title>
        <authorList>
            <person name="Jia J."/>
        </authorList>
    </citation>
    <scope>NUCLEOTIDE SEQUENCE [LARGE SCALE GENOMIC DNA]</scope>
    <source>
        <strain evidence="2 3">WSL</strain>
    </source>
</reference>